<reference evidence="2" key="2">
    <citation type="submission" date="1999-03" db="EMBL/GenBank/DDBJ databases">
        <authorList>
            <person name="Hamlin N."/>
            <person name="Churcher C.M."/>
        </authorList>
    </citation>
    <scope>NUCLEOTIDE SEQUENCE</scope>
</reference>
<name>Q9X7C9_MYCLR</name>
<accession>Q9X7C9</accession>
<feature type="compositionally biased region" description="Basic and acidic residues" evidence="1">
    <location>
        <begin position="22"/>
        <end position="31"/>
    </location>
</feature>
<proteinExistence type="predicted"/>
<protein>
    <submittedName>
        <fullName evidence="2">Uncharacterized protein MLCB164.02c</fullName>
    </submittedName>
</protein>
<evidence type="ECO:0000256" key="1">
    <source>
        <dbReference type="SAM" id="MobiDB-lite"/>
    </source>
</evidence>
<reference evidence="2" key="3">
    <citation type="submission" date="1999-03" db="EMBL/GenBank/DDBJ databases">
        <authorList>
            <person name="James K.D."/>
            <person name="Parkhill J."/>
            <person name="Barrell B.G."/>
            <person name="Rajandream M.A."/>
        </authorList>
    </citation>
    <scope>NUCLEOTIDE SEQUENCE</scope>
</reference>
<reference evidence="2" key="1">
    <citation type="journal article" date="1993" name="Mol. Microbiol.">
        <title>Use of an ordered cosmid library to deduce the genomic organization of Mycobacterium leprae.</title>
        <authorList>
            <person name="Eiglmeier K."/>
            <person name="Honore N."/>
            <person name="Woods S.A."/>
            <person name="Caudron B."/>
            <person name="Cole S.T."/>
        </authorList>
    </citation>
    <scope>NUCLEOTIDE SEQUENCE</scope>
</reference>
<organism evidence="2">
    <name type="scientific">Mycobacterium leprae</name>
    <dbReference type="NCBI Taxonomy" id="1769"/>
    <lineage>
        <taxon>Bacteria</taxon>
        <taxon>Bacillati</taxon>
        <taxon>Actinomycetota</taxon>
        <taxon>Actinomycetes</taxon>
        <taxon>Mycobacteriales</taxon>
        <taxon>Mycobacteriaceae</taxon>
        <taxon>Mycobacterium</taxon>
    </lineage>
</organism>
<dbReference type="AlphaFoldDB" id="Q9X7C9"/>
<gene>
    <name evidence="2" type="primary">MLCB164.02c</name>
</gene>
<dbReference type="EMBL" id="AL049574">
    <property type="protein sequence ID" value="CAB40344.1"/>
    <property type="molecule type" value="Genomic_DNA"/>
</dbReference>
<feature type="region of interest" description="Disordered" evidence="1">
    <location>
        <begin position="1"/>
        <end position="82"/>
    </location>
</feature>
<evidence type="ECO:0000313" key="2">
    <source>
        <dbReference type="EMBL" id="CAB40344.1"/>
    </source>
</evidence>
<sequence length="106" mass="11128">MGAIVYAGQHRIKPKSSARVTQPDKRARPDDGGTPTDAPRHLQSHNYHSNADGAGKFGQIAGTDRTNEVGGNTLAAAPPGRDTQVAITGEPALKLCDKSSRPSLSR</sequence>